<sequence length="169" mass="19074">MATGSVENSEYRLLLIIESRALPVSYVSRTLRVIQAAVREVARGVGGGDAMFEGQPQPALLLDVSVLNGSEIEFSLYFADPADDTPMPELSTQAFEPFMEEFGFGELLKQMPQRGLWGRMARQTGSHRLQTEAARRLDELRVELRHFRKAVLMHRSRSITFDGDQMEIE</sequence>
<proteinExistence type="predicted"/>
<gene>
    <name evidence="1" type="ORF">GBAR_LOCUS18597</name>
</gene>
<keyword evidence="2" id="KW-1185">Reference proteome</keyword>
<dbReference type="Proteomes" id="UP001174909">
    <property type="component" value="Unassembled WGS sequence"/>
</dbReference>
<protein>
    <submittedName>
        <fullName evidence="1">Uncharacterized protein</fullName>
    </submittedName>
</protein>
<evidence type="ECO:0000313" key="1">
    <source>
        <dbReference type="EMBL" id="CAI8032951.1"/>
    </source>
</evidence>
<comment type="caution">
    <text evidence="1">The sequence shown here is derived from an EMBL/GenBank/DDBJ whole genome shotgun (WGS) entry which is preliminary data.</text>
</comment>
<dbReference type="EMBL" id="CASHTH010002634">
    <property type="protein sequence ID" value="CAI8032951.1"/>
    <property type="molecule type" value="Genomic_DNA"/>
</dbReference>
<accession>A0AA35WY13</accession>
<name>A0AA35WY13_GEOBA</name>
<dbReference type="AlphaFoldDB" id="A0AA35WY13"/>
<organism evidence="1 2">
    <name type="scientific">Geodia barretti</name>
    <name type="common">Barrett's horny sponge</name>
    <dbReference type="NCBI Taxonomy" id="519541"/>
    <lineage>
        <taxon>Eukaryota</taxon>
        <taxon>Metazoa</taxon>
        <taxon>Porifera</taxon>
        <taxon>Demospongiae</taxon>
        <taxon>Heteroscleromorpha</taxon>
        <taxon>Tetractinellida</taxon>
        <taxon>Astrophorina</taxon>
        <taxon>Geodiidae</taxon>
        <taxon>Geodia</taxon>
    </lineage>
</organism>
<evidence type="ECO:0000313" key="2">
    <source>
        <dbReference type="Proteomes" id="UP001174909"/>
    </source>
</evidence>
<reference evidence="1" key="1">
    <citation type="submission" date="2023-03" db="EMBL/GenBank/DDBJ databases">
        <authorList>
            <person name="Steffen K."/>
            <person name="Cardenas P."/>
        </authorList>
    </citation>
    <scope>NUCLEOTIDE SEQUENCE</scope>
</reference>